<evidence type="ECO:0000256" key="3">
    <source>
        <dbReference type="ARBA" id="ARBA00022679"/>
    </source>
</evidence>
<sequence length="290" mass="33531">MPLVSVVLPAHNCEQFITESIESVLNQSLTDFELIIVNDASTDRTPEIIRSIPDKRIVYLENKSKQGIARSLNKGLHFSKGRYIARMDGDDIAMDTRFEKQVTYLDENTDVSVLGTNMELMGTGTVGTMAVGDEIHRIYLLKVNTIAHPTVMMRKAHLTANRLFYDRLADYAEDYKLWTDVAGSNLKIETYPEVLLKYRPHQKQTSVTKSREMELTVHKIRLLYAYNYFSGTLRGREDIYLELMSNCMDPGKTDDYHQLIHDIKAENSRKHYFNEKLFERFFEKVLEGSI</sequence>
<proteinExistence type="inferred from homology"/>
<dbReference type="RefSeq" id="WP_123847158.1">
    <property type="nucleotide sequence ID" value="NZ_RPDH01000002.1"/>
</dbReference>
<protein>
    <submittedName>
        <fullName evidence="5">Glycosyltransferase family 2 protein</fullName>
    </submittedName>
</protein>
<comment type="caution">
    <text evidence="5">The sequence shown here is derived from an EMBL/GenBank/DDBJ whole genome shotgun (WGS) entry which is preliminary data.</text>
</comment>
<evidence type="ECO:0000313" key="6">
    <source>
        <dbReference type="Proteomes" id="UP000278351"/>
    </source>
</evidence>
<evidence type="ECO:0000256" key="1">
    <source>
        <dbReference type="ARBA" id="ARBA00006739"/>
    </source>
</evidence>
<dbReference type="Gene3D" id="3.90.550.10">
    <property type="entry name" value="Spore Coat Polysaccharide Biosynthesis Protein SpsA, Chain A"/>
    <property type="match status" value="1"/>
</dbReference>
<organism evidence="5 6">
    <name type="scientific">Chitinophaga lutea</name>
    <dbReference type="NCBI Taxonomy" id="2488634"/>
    <lineage>
        <taxon>Bacteria</taxon>
        <taxon>Pseudomonadati</taxon>
        <taxon>Bacteroidota</taxon>
        <taxon>Chitinophagia</taxon>
        <taxon>Chitinophagales</taxon>
        <taxon>Chitinophagaceae</taxon>
        <taxon>Chitinophaga</taxon>
    </lineage>
</organism>
<evidence type="ECO:0000256" key="2">
    <source>
        <dbReference type="ARBA" id="ARBA00022676"/>
    </source>
</evidence>
<dbReference type="Pfam" id="PF00535">
    <property type="entry name" value="Glycos_transf_2"/>
    <property type="match status" value="1"/>
</dbReference>
<dbReference type="InterPro" id="IPR050834">
    <property type="entry name" value="Glycosyltransf_2"/>
</dbReference>
<accession>A0A3N4PKT6</accession>
<evidence type="ECO:0000313" key="5">
    <source>
        <dbReference type="EMBL" id="RPE08158.1"/>
    </source>
</evidence>
<reference evidence="5 6" key="1">
    <citation type="submission" date="2018-11" db="EMBL/GenBank/DDBJ databases">
        <title>Chitinophaga lutea sp.nov., isolate from arsenic contaminated soil.</title>
        <authorList>
            <person name="Zong Y."/>
        </authorList>
    </citation>
    <scope>NUCLEOTIDE SEQUENCE [LARGE SCALE GENOMIC DNA]</scope>
    <source>
        <strain evidence="5 6">ZY74</strain>
    </source>
</reference>
<gene>
    <name evidence="5" type="ORF">EGT74_13905</name>
</gene>
<dbReference type="PANTHER" id="PTHR43685">
    <property type="entry name" value="GLYCOSYLTRANSFERASE"/>
    <property type="match status" value="1"/>
</dbReference>
<keyword evidence="2" id="KW-0328">Glycosyltransferase</keyword>
<name>A0A3N4PKT6_9BACT</name>
<dbReference type="AlphaFoldDB" id="A0A3N4PKT6"/>
<dbReference type="EMBL" id="RPDH01000002">
    <property type="protein sequence ID" value="RPE08158.1"/>
    <property type="molecule type" value="Genomic_DNA"/>
</dbReference>
<dbReference type="GO" id="GO:0016757">
    <property type="term" value="F:glycosyltransferase activity"/>
    <property type="evidence" value="ECO:0007669"/>
    <property type="project" value="UniProtKB-KW"/>
</dbReference>
<dbReference type="CDD" id="cd00761">
    <property type="entry name" value="Glyco_tranf_GTA_type"/>
    <property type="match status" value="1"/>
</dbReference>
<dbReference type="SUPFAM" id="SSF53448">
    <property type="entry name" value="Nucleotide-diphospho-sugar transferases"/>
    <property type="match status" value="1"/>
</dbReference>
<dbReference type="Proteomes" id="UP000278351">
    <property type="component" value="Unassembled WGS sequence"/>
</dbReference>
<evidence type="ECO:0000259" key="4">
    <source>
        <dbReference type="Pfam" id="PF00535"/>
    </source>
</evidence>
<dbReference type="PANTHER" id="PTHR43685:SF5">
    <property type="entry name" value="GLYCOSYLTRANSFERASE EPSE-RELATED"/>
    <property type="match status" value="1"/>
</dbReference>
<feature type="domain" description="Glycosyltransferase 2-like" evidence="4">
    <location>
        <begin position="5"/>
        <end position="116"/>
    </location>
</feature>
<dbReference type="OrthoDB" id="9815829at2"/>
<dbReference type="InterPro" id="IPR001173">
    <property type="entry name" value="Glyco_trans_2-like"/>
</dbReference>
<dbReference type="InterPro" id="IPR029044">
    <property type="entry name" value="Nucleotide-diphossugar_trans"/>
</dbReference>
<comment type="similarity">
    <text evidence="1">Belongs to the glycosyltransferase 2 family.</text>
</comment>
<keyword evidence="3 5" id="KW-0808">Transferase</keyword>
<keyword evidence="6" id="KW-1185">Reference proteome</keyword>